<reference evidence="3 4" key="1">
    <citation type="journal article" date="2018" name="Gigascience">
        <title>Genomes of trombidid mites reveal novel predicted allergens and laterally-transferred genes associated with secondary metabolism.</title>
        <authorList>
            <person name="Dong X."/>
            <person name="Chaisiri K."/>
            <person name="Xia D."/>
            <person name="Armstrong S.D."/>
            <person name="Fang Y."/>
            <person name="Donnelly M.J."/>
            <person name="Kadowaki T."/>
            <person name="McGarry J.W."/>
            <person name="Darby A.C."/>
            <person name="Makepeace B.L."/>
        </authorList>
    </citation>
    <scope>NUCLEOTIDE SEQUENCE [LARGE SCALE GENOMIC DNA]</scope>
    <source>
        <strain evidence="3">UoL-UT</strain>
    </source>
</reference>
<evidence type="ECO:0000259" key="1">
    <source>
        <dbReference type="PROSITE" id="PS50948"/>
    </source>
</evidence>
<dbReference type="CDD" id="cd01099">
    <property type="entry name" value="PAN_AP_HGF"/>
    <property type="match status" value="1"/>
</dbReference>
<dbReference type="PROSITE" id="PS50948">
    <property type="entry name" value="PAN"/>
    <property type="match status" value="3"/>
</dbReference>
<keyword evidence="4" id="KW-1185">Reference proteome</keyword>
<dbReference type="PANTHER" id="PTHR47327:SF2">
    <property type="entry name" value="FI18240P1-RELATED"/>
    <property type="match status" value="1"/>
</dbReference>
<dbReference type="InterPro" id="IPR052774">
    <property type="entry name" value="Celegans_DevNeuronal_Protein"/>
</dbReference>
<proteinExistence type="predicted"/>
<feature type="domain" description="ZP" evidence="2">
    <location>
        <begin position="324"/>
        <end position="429"/>
    </location>
</feature>
<dbReference type="STRING" id="299467.A0A443SQ21"/>
<dbReference type="InterPro" id="IPR003609">
    <property type="entry name" value="Pan_app"/>
</dbReference>
<dbReference type="Pfam" id="PF00024">
    <property type="entry name" value="PAN_1"/>
    <property type="match status" value="3"/>
</dbReference>
<dbReference type="Proteomes" id="UP000288716">
    <property type="component" value="Unassembled WGS sequence"/>
</dbReference>
<dbReference type="InterPro" id="IPR001507">
    <property type="entry name" value="ZP_dom"/>
</dbReference>
<organism evidence="3 4">
    <name type="scientific">Leptotrombidium deliense</name>
    <dbReference type="NCBI Taxonomy" id="299467"/>
    <lineage>
        <taxon>Eukaryota</taxon>
        <taxon>Metazoa</taxon>
        <taxon>Ecdysozoa</taxon>
        <taxon>Arthropoda</taxon>
        <taxon>Chelicerata</taxon>
        <taxon>Arachnida</taxon>
        <taxon>Acari</taxon>
        <taxon>Acariformes</taxon>
        <taxon>Trombidiformes</taxon>
        <taxon>Prostigmata</taxon>
        <taxon>Anystina</taxon>
        <taxon>Parasitengona</taxon>
        <taxon>Trombiculoidea</taxon>
        <taxon>Trombiculidae</taxon>
        <taxon>Leptotrombidium</taxon>
    </lineage>
</organism>
<dbReference type="Gene3D" id="3.50.4.10">
    <property type="entry name" value="Hepatocyte Growth Factor"/>
    <property type="match status" value="2"/>
</dbReference>
<protein>
    <submittedName>
        <fullName evidence="3">Uncharacterized protein</fullName>
    </submittedName>
</protein>
<feature type="domain" description="Apple" evidence="1">
    <location>
        <begin position="124"/>
        <end position="215"/>
    </location>
</feature>
<gene>
    <name evidence="3" type="ORF">B4U80_07753</name>
</gene>
<feature type="non-terminal residue" evidence="3">
    <location>
        <position position="1"/>
    </location>
</feature>
<dbReference type="PANTHER" id="PTHR47327">
    <property type="entry name" value="FI18240P1-RELATED"/>
    <property type="match status" value="1"/>
</dbReference>
<dbReference type="SUPFAM" id="SSF57414">
    <property type="entry name" value="Hairpin loop containing domain-like"/>
    <property type="match status" value="2"/>
</dbReference>
<comment type="caution">
    <text evidence="3">The sequence shown here is derived from an EMBL/GenBank/DDBJ whole genome shotgun (WGS) entry which is preliminary data.</text>
</comment>
<dbReference type="SMART" id="SM00473">
    <property type="entry name" value="PAN_AP"/>
    <property type="match status" value="3"/>
</dbReference>
<accession>A0A443SQ21</accession>
<dbReference type="VEuPathDB" id="VectorBase:LDEU002447"/>
<dbReference type="GO" id="GO:0009653">
    <property type="term" value="P:anatomical structure morphogenesis"/>
    <property type="evidence" value="ECO:0007669"/>
    <property type="project" value="TreeGrafter"/>
</dbReference>
<feature type="domain" description="Apple" evidence="1">
    <location>
        <begin position="226"/>
        <end position="318"/>
    </location>
</feature>
<evidence type="ECO:0000259" key="2">
    <source>
        <dbReference type="PROSITE" id="PS51034"/>
    </source>
</evidence>
<evidence type="ECO:0000313" key="4">
    <source>
        <dbReference type="Proteomes" id="UP000288716"/>
    </source>
</evidence>
<evidence type="ECO:0000313" key="3">
    <source>
        <dbReference type="EMBL" id="RWS29593.1"/>
    </source>
</evidence>
<feature type="domain" description="Apple" evidence="1">
    <location>
        <begin position="2"/>
        <end position="84"/>
    </location>
</feature>
<feature type="non-terminal residue" evidence="3">
    <location>
        <position position="429"/>
    </location>
</feature>
<dbReference type="EMBL" id="NCKV01000847">
    <property type="protein sequence ID" value="RWS29593.1"/>
    <property type="molecule type" value="Genomic_DNA"/>
</dbReference>
<dbReference type="PROSITE" id="PS51034">
    <property type="entry name" value="ZP_2"/>
    <property type="match status" value="1"/>
</dbReference>
<dbReference type="OrthoDB" id="5867217at2759"/>
<dbReference type="AlphaFoldDB" id="A0A443SQ21"/>
<sequence>ECENGLTTFEIVTGFKFDGEVIEEISGLQNITDCLRKCSEIIECKSINFQNGFCVIHKSNAVENPDSLRTSKFPVFTVYGEKYCLKGLMITFEIHYKSRLNITKVENRNHTSLSITGKQLKNKCTGRSWSHERVVGFQFKLLKFEKRRVFALSSKHCIQLCLQEHLFSCRSVNYNKHRNECSLFDIDRHSISNSFANYPESARSDDSESYFSQSSTDSIDYLENNCIDDPQECDFKIVKGRVLNTVDNVYHNVSSFEECRLKCLHSKYRCFSFDFGINHRSQESRICRTSHLNTASTRHIDNAFTDIPGAITYELVSCLNVTVECSARQMIARVKSSKLFNGKVYSKTKPSSCINDVSNALDFELTLPYNDLTCDVTQLQENTFTSDIVIQYNDRVLTHRDFSLSVKCRYDMSNQTISNAPLQIDEYAI</sequence>
<name>A0A443SQ21_9ACAR</name>